<organism evidence="2 3">
    <name type="scientific">Microcella humidisoli</name>
    <dbReference type="NCBI Taxonomy" id="2963406"/>
    <lineage>
        <taxon>Bacteria</taxon>
        <taxon>Bacillati</taxon>
        <taxon>Actinomycetota</taxon>
        <taxon>Actinomycetes</taxon>
        <taxon>Micrococcales</taxon>
        <taxon>Microbacteriaceae</taxon>
        <taxon>Microcella</taxon>
    </lineage>
</organism>
<dbReference type="SUPFAM" id="SSF51735">
    <property type="entry name" value="NAD(P)-binding Rossmann-fold domains"/>
    <property type="match status" value="1"/>
</dbReference>
<dbReference type="PANTHER" id="PTHR43162:SF1">
    <property type="entry name" value="PRESTALK A DIFFERENTIATION PROTEIN A"/>
    <property type="match status" value="1"/>
</dbReference>
<evidence type="ECO:0000313" key="2">
    <source>
        <dbReference type="EMBL" id="UTT62493.1"/>
    </source>
</evidence>
<evidence type="ECO:0000313" key="3">
    <source>
        <dbReference type="Proteomes" id="UP001060039"/>
    </source>
</evidence>
<proteinExistence type="predicted"/>
<feature type="domain" description="NAD(P)-binding" evidence="1">
    <location>
        <begin position="7"/>
        <end position="168"/>
    </location>
</feature>
<accession>A0ABY5FWQ1</accession>
<dbReference type="Pfam" id="PF13460">
    <property type="entry name" value="NAD_binding_10"/>
    <property type="match status" value="1"/>
</dbReference>
<dbReference type="Gene3D" id="3.40.50.720">
    <property type="entry name" value="NAD(P)-binding Rossmann-like Domain"/>
    <property type="match status" value="1"/>
</dbReference>
<dbReference type="InterPro" id="IPR036291">
    <property type="entry name" value="NAD(P)-bd_dom_sf"/>
</dbReference>
<evidence type="ECO:0000259" key="1">
    <source>
        <dbReference type="Pfam" id="PF13460"/>
    </source>
</evidence>
<keyword evidence="3" id="KW-1185">Reference proteome</keyword>
<dbReference type="PANTHER" id="PTHR43162">
    <property type="match status" value="1"/>
</dbReference>
<dbReference type="InterPro" id="IPR016040">
    <property type="entry name" value="NAD(P)-bd_dom"/>
</dbReference>
<protein>
    <submittedName>
        <fullName evidence="2">NAD(P)H-binding protein</fullName>
    </submittedName>
</protein>
<dbReference type="InterPro" id="IPR051604">
    <property type="entry name" value="Ergot_Alk_Oxidoreductase"/>
</dbReference>
<dbReference type="RefSeq" id="WP_255159637.1">
    <property type="nucleotide sequence ID" value="NZ_CP101497.1"/>
</dbReference>
<gene>
    <name evidence="2" type="ORF">NNL39_12705</name>
</gene>
<dbReference type="EMBL" id="CP101497">
    <property type="protein sequence ID" value="UTT62493.1"/>
    <property type="molecule type" value="Genomic_DNA"/>
</dbReference>
<reference evidence="2" key="1">
    <citation type="submission" date="2022-07" db="EMBL/GenBank/DDBJ databases">
        <title>Taxonomic analysis of Microcella humidisoli nov. sp., isolated from riverside soil.</title>
        <authorList>
            <person name="Molina K.M."/>
            <person name="Kim S.B."/>
        </authorList>
    </citation>
    <scope>NUCLEOTIDE SEQUENCE</scope>
    <source>
        <strain evidence="2">MMS21-STM10</strain>
    </source>
</reference>
<dbReference type="Proteomes" id="UP001060039">
    <property type="component" value="Chromosome"/>
</dbReference>
<sequence length="250" mass="26197">MTLLITGGTGTLGRPTVEALRAGGIEPRILSRRPGPAHVVADLQSGAGVPEALAGVDTVLHLATNRRSDARATQHLLQAARSAGVQHLVYLSIVGVDAVPLGYYRSKLACEELVAGSGVPFTILRATQFHDFVAGAFRAQRRLPRVIALDVPFQPISTAAVADRLVSLVGAAPADGRVDDLGGRAVLPMAELARQWLVARGSAPEAAEPRVVEWHAPGKLVGAYRAGLHTTGVPGPGIRFADWAVTTARQ</sequence>
<name>A0ABY5FWQ1_9MICO</name>